<sequence>MKSSGLLSILTFSEKRKELLFLLLEEPKSLSEIKNYFGVSSPEISPRIKEMEEANLICKSDKRYHITSIGKIAAKYLQPLLDYLNVIEKHEDFWKEHTLQDIPEELLERLSDLNNCELLEDSTEHIYESHKEFTDNISKSTVVKGLSSIFIPTYPPFFEKLAINNVPTSLILTEPVFEKVKNEHTEQIQTYLDAESTSLYVLDDAKLAFVVTDYFFSLSLYFENGRFDPHKDLLGFDDSALNWGDDLFNYYKNKSREIKSL</sequence>
<dbReference type="SUPFAM" id="SSF46785">
    <property type="entry name" value="Winged helix' DNA-binding domain"/>
    <property type="match status" value="1"/>
</dbReference>
<dbReference type="Pfam" id="PF01022">
    <property type="entry name" value="HTH_5"/>
    <property type="match status" value="1"/>
</dbReference>
<feature type="domain" description="Methanogenesis regulatory protein FilR1 middle" evidence="2">
    <location>
        <begin position="126"/>
        <end position="253"/>
    </location>
</feature>
<keyword evidence="4" id="KW-1185">Reference proteome</keyword>
<evidence type="ECO:0000259" key="1">
    <source>
        <dbReference type="Pfam" id="PF01022"/>
    </source>
</evidence>
<dbReference type="Pfam" id="PF08350">
    <property type="entry name" value="FilR1_middle"/>
    <property type="match status" value="1"/>
</dbReference>
<dbReference type="InterPro" id="IPR036390">
    <property type="entry name" value="WH_DNA-bd_sf"/>
</dbReference>
<dbReference type="InterPro" id="IPR013561">
    <property type="entry name" value="FilR1_middle_dom"/>
</dbReference>
<dbReference type="PIRSF" id="PIRSF006692">
    <property type="entry name" value="TF_HTH_AF0396_prd"/>
    <property type="match status" value="1"/>
</dbReference>
<proteinExistence type="predicted"/>
<protein>
    <submittedName>
        <fullName evidence="3">Transcriptional regulator, ArsR family</fullName>
    </submittedName>
</protein>
<dbReference type="HOGENOM" id="CLU_062767_1_1_2"/>
<dbReference type="Gene3D" id="1.10.10.10">
    <property type="entry name" value="Winged helix-like DNA-binding domain superfamily/Winged helix DNA-binding domain"/>
    <property type="match status" value="1"/>
</dbReference>
<reference evidence="3 4" key="1">
    <citation type="submission" date="2010-06" db="EMBL/GenBank/DDBJ databases">
        <title>Complete sequence chromosome of Methanohalobium evestigatum Z-7303.</title>
        <authorList>
            <consortium name="US DOE Joint Genome Institute"/>
            <person name="Lucas S."/>
            <person name="Copeland A."/>
            <person name="Lapidus A."/>
            <person name="Cheng J.-F."/>
            <person name="Bruce D."/>
            <person name="Goodwin L."/>
            <person name="Pitluck S."/>
            <person name="Saunders E."/>
            <person name="Detter J.C."/>
            <person name="Han C."/>
            <person name="Tapia R."/>
            <person name="Land M."/>
            <person name="Hauser L."/>
            <person name="Kyrpides N."/>
            <person name="Mikhailova N."/>
            <person name="Sieprawska-Lupa M."/>
            <person name="Whitman W.B."/>
            <person name="Anderson I."/>
            <person name="Woyke T."/>
        </authorList>
    </citation>
    <scope>NUCLEOTIDE SEQUENCE [LARGE SCALE GENOMIC DNA]</scope>
    <source>
        <strain evidence="4">ATCC BAA-1072 / DSM 3721 / NBRC 107634 / OCM 161 / Z-7303</strain>
    </source>
</reference>
<dbReference type="GeneID" id="9347921"/>
<feature type="domain" description="HTH arsR-type" evidence="1">
    <location>
        <begin position="14"/>
        <end position="57"/>
    </location>
</feature>
<accession>D7EBV5</accession>
<evidence type="ECO:0000259" key="2">
    <source>
        <dbReference type="Pfam" id="PF08350"/>
    </source>
</evidence>
<dbReference type="InterPro" id="IPR001845">
    <property type="entry name" value="HTH_ArsR_DNA-bd_dom"/>
</dbReference>
<evidence type="ECO:0000313" key="3">
    <source>
        <dbReference type="EMBL" id="ADI75077.1"/>
    </source>
</evidence>
<evidence type="ECO:0000313" key="4">
    <source>
        <dbReference type="Proteomes" id="UP000000391"/>
    </source>
</evidence>
<dbReference type="KEGG" id="mev:Metev_2257"/>
<dbReference type="InterPro" id="IPR016490">
    <property type="entry name" value="Tscrpt_reg_HTH_AF0396-typ3"/>
</dbReference>
<dbReference type="RefSeq" id="WP_013195642.1">
    <property type="nucleotide sequence ID" value="NC_014253.1"/>
</dbReference>
<name>D7EBV5_METEZ</name>
<dbReference type="AlphaFoldDB" id="D7EBV5"/>
<organism evidence="3 4">
    <name type="scientific">Methanohalobium evestigatum (strain ATCC BAA-1072 / DSM 3721 / NBRC 107634 / OCM 161 / Z-7303)</name>
    <dbReference type="NCBI Taxonomy" id="644295"/>
    <lineage>
        <taxon>Archaea</taxon>
        <taxon>Methanobacteriati</taxon>
        <taxon>Methanobacteriota</taxon>
        <taxon>Stenosarchaea group</taxon>
        <taxon>Methanomicrobia</taxon>
        <taxon>Methanosarcinales</taxon>
        <taxon>Methanosarcinaceae</taxon>
        <taxon>Methanohalobium</taxon>
    </lineage>
</organism>
<dbReference type="EMBL" id="CP002069">
    <property type="protein sequence ID" value="ADI75077.1"/>
    <property type="molecule type" value="Genomic_DNA"/>
</dbReference>
<dbReference type="OrthoDB" id="11410at2157"/>
<dbReference type="GO" id="GO:0003700">
    <property type="term" value="F:DNA-binding transcription factor activity"/>
    <property type="evidence" value="ECO:0007669"/>
    <property type="project" value="InterPro"/>
</dbReference>
<dbReference type="InterPro" id="IPR036388">
    <property type="entry name" value="WH-like_DNA-bd_sf"/>
</dbReference>
<gene>
    <name evidence="3" type="ordered locus">Metev_2257</name>
</gene>
<dbReference type="Proteomes" id="UP000000391">
    <property type="component" value="Chromosome"/>
</dbReference>